<reference evidence="1" key="3">
    <citation type="submission" date="2015-02" db="UniProtKB">
        <authorList>
            <consortium name="EnsemblProtists"/>
        </authorList>
    </citation>
    <scope>IDENTIFICATION</scope>
    <source>
        <strain evidence="1">DAOM BR144</strain>
    </source>
</reference>
<organism evidence="1 2">
    <name type="scientific">Globisporangium ultimum (strain ATCC 200006 / CBS 805.95 / DAOM BR144)</name>
    <name type="common">Pythium ultimum</name>
    <dbReference type="NCBI Taxonomy" id="431595"/>
    <lineage>
        <taxon>Eukaryota</taxon>
        <taxon>Sar</taxon>
        <taxon>Stramenopiles</taxon>
        <taxon>Oomycota</taxon>
        <taxon>Peronosporomycetes</taxon>
        <taxon>Pythiales</taxon>
        <taxon>Pythiaceae</taxon>
        <taxon>Globisporangium</taxon>
    </lineage>
</organism>
<dbReference type="EMBL" id="GL376621">
    <property type="status" value="NOT_ANNOTATED_CDS"/>
    <property type="molecule type" value="Genomic_DNA"/>
</dbReference>
<dbReference type="eggNOG" id="ENOG502S5N0">
    <property type="taxonomic scope" value="Eukaryota"/>
</dbReference>
<dbReference type="OMA" id="DENQCKR"/>
<dbReference type="AlphaFoldDB" id="K3X3Y4"/>
<name>K3X3Y4_GLOUD</name>
<accession>K3X3Y4</accession>
<dbReference type="Proteomes" id="UP000019132">
    <property type="component" value="Unassembled WGS sequence"/>
</dbReference>
<evidence type="ECO:0000313" key="2">
    <source>
        <dbReference type="Proteomes" id="UP000019132"/>
    </source>
</evidence>
<dbReference type="EnsemblProtists" id="PYU1_T011933">
    <property type="protein sequence ID" value="PYU1_T011933"/>
    <property type="gene ID" value="PYU1_G011907"/>
</dbReference>
<dbReference type="HOGENOM" id="CLU_2459637_0_0_1"/>
<keyword evidence="2" id="KW-1185">Reference proteome</keyword>
<dbReference type="InParanoid" id="K3X3Y4"/>
<reference evidence="2" key="1">
    <citation type="journal article" date="2010" name="Genome Biol.">
        <title>Genome sequence of the necrotrophic plant pathogen Pythium ultimum reveals original pathogenicity mechanisms and effector repertoire.</title>
        <authorList>
            <person name="Levesque C.A."/>
            <person name="Brouwer H."/>
            <person name="Cano L."/>
            <person name="Hamilton J.P."/>
            <person name="Holt C."/>
            <person name="Huitema E."/>
            <person name="Raffaele S."/>
            <person name="Robideau G.P."/>
            <person name="Thines M."/>
            <person name="Win J."/>
            <person name="Zerillo M.M."/>
            <person name="Beakes G.W."/>
            <person name="Boore J.L."/>
            <person name="Busam D."/>
            <person name="Dumas B."/>
            <person name="Ferriera S."/>
            <person name="Fuerstenberg S.I."/>
            <person name="Gachon C.M."/>
            <person name="Gaulin E."/>
            <person name="Govers F."/>
            <person name="Grenville-Briggs L."/>
            <person name="Horner N."/>
            <person name="Hostetler J."/>
            <person name="Jiang R.H."/>
            <person name="Johnson J."/>
            <person name="Krajaejun T."/>
            <person name="Lin H."/>
            <person name="Meijer H.J."/>
            <person name="Moore B."/>
            <person name="Morris P."/>
            <person name="Phuntmart V."/>
            <person name="Puiu D."/>
            <person name="Shetty J."/>
            <person name="Stajich J.E."/>
            <person name="Tripathy S."/>
            <person name="Wawra S."/>
            <person name="van West P."/>
            <person name="Whitty B.R."/>
            <person name="Coutinho P.M."/>
            <person name="Henrissat B."/>
            <person name="Martin F."/>
            <person name="Thomas P.D."/>
            <person name="Tyler B.M."/>
            <person name="De Vries R.P."/>
            <person name="Kamoun S."/>
            <person name="Yandell M."/>
            <person name="Tisserat N."/>
            <person name="Buell C.R."/>
        </authorList>
    </citation>
    <scope>NUCLEOTIDE SEQUENCE</scope>
    <source>
        <strain evidence="2">DAOM:BR144</strain>
    </source>
</reference>
<protein>
    <submittedName>
        <fullName evidence="1">Uncharacterized protein</fullName>
    </submittedName>
</protein>
<dbReference type="VEuPathDB" id="FungiDB:PYU1_G011907"/>
<reference evidence="2" key="2">
    <citation type="submission" date="2010-04" db="EMBL/GenBank/DDBJ databases">
        <authorList>
            <person name="Buell R."/>
            <person name="Hamilton J."/>
            <person name="Hostetler J."/>
        </authorList>
    </citation>
    <scope>NUCLEOTIDE SEQUENCE [LARGE SCALE GENOMIC DNA]</scope>
    <source>
        <strain evidence="2">DAOM:BR144</strain>
    </source>
</reference>
<evidence type="ECO:0000313" key="1">
    <source>
        <dbReference type="EnsemblProtists" id="PYU1_T011933"/>
    </source>
</evidence>
<proteinExistence type="predicted"/>
<sequence>MKLGKAMSVEHIKRMTLRTVRESNEGQPEFLAFMTALERNDFDENLCKREARHLEQVMTAKTKRQAAEHRSTLNFHVIRMMKSMRRSSN</sequence>